<keyword evidence="2" id="KW-0812">Transmembrane</keyword>
<dbReference type="TCDB" id="9.B.202.1.2">
    <property type="family name" value="the 4 tms tmem128 (tmem128) family"/>
</dbReference>
<dbReference type="AlphaFoldDB" id="Q54Z03"/>
<keyword evidence="4" id="KW-1185">Reference proteome</keyword>
<name>Q54Z03_DICDI</name>
<feature type="transmembrane region" description="Helical" evidence="2">
    <location>
        <begin position="166"/>
        <end position="183"/>
    </location>
</feature>
<dbReference type="eggNOG" id="ENOG502RHM0">
    <property type="taxonomic scope" value="Eukaryota"/>
</dbReference>
<dbReference type="RefSeq" id="XP_642049.1">
    <property type="nucleotide sequence ID" value="XM_636957.1"/>
</dbReference>
<sequence>MTSKHRNTNKNKKSNQNLSNNSSHNDELCSGGSSSSINNSNSSLDDVKNKGEIFQSINNIFNEFNKQEKERNDIARIPHKIWDNYWVKKSIRTIEIIFWISLGLGTAYYTDLVNVILYSEIIKRLYFNIGIVGLVGFISIYIYCGYFSKVDVKKNDDDWEKVHPKLIPFATIFLVIFSFGIMIGCWPVWGFLTPLFLFIYFASISYII</sequence>
<feature type="transmembrane region" description="Helical" evidence="2">
    <location>
        <begin position="125"/>
        <end position="146"/>
    </location>
</feature>
<feature type="compositionally biased region" description="Basic residues" evidence="1">
    <location>
        <begin position="1"/>
        <end position="13"/>
    </location>
</feature>
<dbReference type="HOGENOM" id="CLU_1323020_0_0_1"/>
<dbReference type="PaxDb" id="44689-DDB0233041"/>
<proteinExistence type="predicted"/>
<feature type="region of interest" description="Disordered" evidence="1">
    <location>
        <begin position="1"/>
        <end position="43"/>
    </location>
</feature>
<organism evidence="3 4">
    <name type="scientific">Dictyostelium discoideum</name>
    <name type="common">Social amoeba</name>
    <dbReference type="NCBI Taxonomy" id="44689"/>
    <lineage>
        <taxon>Eukaryota</taxon>
        <taxon>Amoebozoa</taxon>
        <taxon>Evosea</taxon>
        <taxon>Eumycetozoa</taxon>
        <taxon>Dictyostelia</taxon>
        <taxon>Dictyosteliales</taxon>
        <taxon>Dictyosteliaceae</taxon>
        <taxon>Dictyostelium</taxon>
    </lineage>
</organism>
<dbReference type="dictyBase" id="DDB_G0277893">
    <property type="gene designation" value="tmem128"/>
</dbReference>
<dbReference type="GeneID" id="8621261"/>
<dbReference type="PANTHER" id="PTHR31134">
    <property type="entry name" value="TRANSMEMBRANE PROTEIN 128"/>
    <property type="match status" value="1"/>
</dbReference>
<gene>
    <name evidence="3" type="primary">tmem128</name>
    <name evidence="3" type="ORF">DDB_G0277893</name>
</gene>
<dbReference type="InterPro" id="IPR033579">
    <property type="entry name" value="TMEM128"/>
</dbReference>
<protein>
    <recommendedName>
        <fullName evidence="5">Transmembrane protein</fullName>
    </recommendedName>
</protein>
<keyword evidence="2" id="KW-0472">Membrane</keyword>
<evidence type="ECO:0000313" key="4">
    <source>
        <dbReference type="Proteomes" id="UP000002195"/>
    </source>
</evidence>
<dbReference type="KEGG" id="ddi:DDB_G0277893"/>
<dbReference type="VEuPathDB" id="AmoebaDB:DDB_G0277893"/>
<evidence type="ECO:0000313" key="3">
    <source>
        <dbReference type="EMBL" id="EAL68119.1"/>
    </source>
</evidence>
<feature type="compositionally biased region" description="Low complexity" evidence="1">
    <location>
        <begin position="30"/>
        <end position="43"/>
    </location>
</feature>
<reference evidence="3 4" key="1">
    <citation type="journal article" date="2005" name="Nature">
        <title>The genome of the social amoeba Dictyostelium discoideum.</title>
        <authorList>
            <consortium name="The Dictyostelium discoideum Sequencing Consortium"/>
            <person name="Eichinger L."/>
            <person name="Pachebat J.A."/>
            <person name="Glockner G."/>
            <person name="Rajandream M.A."/>
            <person name="Sucgang R."/>
            <person name="Berriman M."/>
            <person name="Song J."/>
            <person name="Olsen R."/>
            <person name="Szafranski K."/>
            <person name="Xu Q."/>
            <person name="Tunggal B."/>
            <person name="Kummerfeld S."/>
            <person name="Madera M."/>
            <person name="Konfortov B.A."/>
            <person name="Rivero F."/>
            <person name="Bankier A.T."/>
            <person name="Lehmann R."/>
            <person name="Hamlin N."/>
            <person name="Davies R."/>
            <person name="Gaudet P."/>
            <person name="Fey P."/>
            <person name="Pilcher K."/>
            <person name="Chen G."/>
            <person name="Saunders D."/>
            <person name="Sodergren E."/>
            <person name="Davis P."/>
            <person name="Kerhornou A."/>
            <person name="Nie X."/>
            <person name="Hall N."/>
            <person name="Anjard C."/>
            <person name="Hemphill L."/>
            <person name="Bason N."/>
            <person name="Farbrother P."/>
            <person name="Desany B."/>
            <person name="Just E."/>
            <person name="Morio T."/>
            <person name="Rost R."/>
            <person name="Churcher C."/>
            <person name="Cooper J."/>
            <person name="Haydock S."/>
            <person name="van Driessche N."/>
            <person name="Cronin A."/>
            <person name="Goodhead I."/>
            <person name="Muzny D."/>
            <person name="Mourier T."/>
            <person name="Pain A."/>
            <person name="Lu M."/>
            <person name="Harper D."/>
            <person name="Lindsay R."/>
            <person name="Hauser H."/>
            <person name="James K."/>
            <person name="Quiles M."/>
            <person name="Madan Babu M."/>
            <person name="Saito T."/>
            <person name="Buchrieser C."/>
            <person name="Wardroper A."/>
            <person name="Felder M."/>
            <person name="Thangavelu M."/>
            <person name="Johnson D."/>
            <person name="Knights A."/>
            <person name="Loulseged H."/>
            <person name="Mungall K."/>
            <person name="Oliver K."/>
            <person name="Price C."/>
            <person name="Quail M.A."/>
            <person name="Urushihara H."/>
            <person name="Hernandez J."/>
            <person name="Rabbinowitsch E."/>
            <person name="Steffen D."/>
            <person name="Sanders M."/>
            <person name="Ma J."/>
            <person name="Kohara Y."/>
            <person name="Sharp S."/>
            <person name="Simmonds M."/>
            <person name="Spiegler S."/>
            <person name="Tivey A."/>
            <person name="Sugano S."/>
            <person name="White B."/>
            <person name="Walker D."/>
            <person name="Woodward J."/>
            <person name="Winckler T."/>
            <person name="Tanaka Y."/>
            <person name="Shaulsky G."/>
            <person name="Schleicher M."/>
            <person name="Weinstock G."/>
            <person name="Rosenthal A."/>
            <person name="Cox E.C."/>
            <person name="Chisholm R.L."/>
            <person name="Gibbs R."/>
            <person name="Loomis W.F."/>
            <person name="Platzer M."/>
            <person name="Kay R.R."/>
            <person name="Williams J."/>
            <person name="Dear P.H."/>
            <person name="Noegel A.A."/>
            <person name="Barrell B."/>
            <person name="Kuspa A."/>
        </authorList>
    </citation>
    <scope>NUCLEOTIDE SEQUENCE [LARGE SCALE GENOMIC DNA]</scope>
    <source>
        <strain evidence="3 4">AX4</strain>
    </source>
</reference>
<accession>Q54Z03</accession>
<evidence type="ECO:0000256" key="2">
    <source>
        <dbReference type="SAM" id="Phobius"/>
    </source>
</evidence>
<dbReference type="Proteomes" id="UP000002195">
    <property type="component" value="Unassembled WGS sequence"/>
</dbReference>
<keyword evidence="2" id="KW-1133">Transmembrane helix</keyword>
<dbReference type="PANTHER" id="PTHR31134:SF1">
    <property type="entry name" value="TRANSMEMBRANE PROTEIN 128"/>
    <property type="match status" value="1"/>
</dbReference>
<dbReference type="EMBL" id="AAFI02000023">
    <property type="protein sequence ID" value="EAL68119.1"/>
    <property type="molecule type" value="Genomic_DNA"/>
</dbReference>
<dbReference type="PhylomeDB" id="Q54Z03"/>
<evidence type="ECO:0008006" key="5">
    <source>
        <dbReference type="Google" id="ProtNLM"/>
    </source>
</evidence>
<dbReference type="OMA" id="PYATICL"/>
<feature type="compositionally biased region" description="Low complexity" evidence="1">
    <location>
        <begin position="14"/>
        <end position="23"/>
    </location>
</feature>
<evidence type="ECO:0000256" key="1">
    <source>
        <dbReference type="SAM" id="MobiDB-lite"/>
    </source>
</evidence>
<dbReference type="InParanoid" id="Q54Z03"/>
<comment type="caution">
    <text evidence="3">The sequence shown here is derived from an EMBL/GenBank/DDBJ whole genome shotgun (WGS) entry which is preliminary data.</text>
</comment>
<dbReference type="Pfam" id="PF20479">
    <property type="entry name" value="TMEM128"/>
    <property type="match status" value="1"/>
</dbReference>
<feature type="transmembrane region" description="Helical" evidence="2">
    <location>
        <begin position="96"/>
        <end position="119"/>
    </location>
</feature>